<dbReference type="Pfam" id="PF08511">
    <property type="entry name" value="COQ9"/>
    <property type="match status" value="1"/>
</dbReference>
<keyword evidence="3" id="KW-1185">Reference proteome</keyword>
<dbReference type="Gene3D" id="1.10.357.10">
    <property type="entry name" value="Tetracycline Repressor, domain 2"/>
    <property type="match status" value="1"/>
</dbReference>
<dbReference type="RefSeq" id="WP_272747945.1">
    <property type="nucleotide sequence ID" value="NZ_JAQQKX010000006.1"/>
</dbReference>
<proteinExistence type="predicted"/>
<name>A0ABT5HTS4_9CAUL</name>
<gene>
    <name evidence="2" type="ORF">PQU92_09330</name>
</gene>
<feature type="domain" description="COQ9 C-terminal" evidence="1">
    <location>
        <begin position="121"/>
        <end position="184"/>
    </location>
</feature>
<dbReference type="EMBL" id="JAQQKX010000006">
    <property type="protein sequence ID" value="MDC7683476.1"/>
    <property type="molecule type" value="Genomic_DNA"/>
</dbReference>
<comment type="caution">
    <text evidence="2">The sequence shown here is derived from an EMBL/GenBank/DDBJ whole genome shotgun (WGS) entry which is preliminary data.</text>
</comment>
<dbReference type="Proteomes" id="UP001214854">
    <property type="component" value="Unassembled WGS sequence"/>
</dbReference>
<evidence type="ECO:0000313" key="2">
    <source>
        <dbReference type="EMBL" id="MDC7683476.1"/>
    </source>
</evidence>
<dbReference type="InterPro" id="IPR013718">
    <property type="entry name" value="COQ9_C"/>
</dbReference>
<dbReference type="NCBIfam" id="TIGR02396">
    <property type="entry name" value="diverge_rpsU"/>
    <property type="match status" value="1"/>
</dbReference>
<protein>
    <submittedName>
        <fullName evidence="2">COQ9 family protein</fullName>
    </submittedName>
</protein>
<dbReference type="InterPro" id="IPR012762">
    <property type="entry name" value="Ubiq_biosynth_COQ9"/>
</dbReference>
<evidence type="ECO:0000259" key="1">
    <source>
        <dbReference type="Pfam" id="PF08511"/>
    </source>
</evidence>
<accession>A0ABT5HTS4</accession>
<reference evidence="2 3" key="1">
    <citation type="submission" date="2023-01" db="EMBL/GenBank/DDBJ databases">
        <title>Novel species of the genus Asticcacaulis isolated from rivers.</title>
        <authorList>
            <person name="Lu H."/>
        </authorList>
    </citation>
    <scope>NUCLEOTIDE SEQUENCE [LARGE SCALE GENOMIC DNA]</scope>
    <source>
        <strain evidence="2 3">BYS171W</strain>
    </source>
</reference>
<sequence>MTDALTALETELAHAVAAVMPDLGLNSLSVRAGAKRIGLSDAEVALVCPNGPADIAAILWREGDHAVEAEWTDEALAGLKIREKIATLLRARLAAACVDEAVTHRLIGHLCLPQHLGLYKRLLWDSADLIWRKAGDTALDENHYSKRLIVSGILATALMTRLTRGLEAQNEQIDRNIDQVMAFEKWKAKLPFKPETALLNVVETLGKLRFGSAA</sequence>
<organism evidence="2 3">
    <name type="scientific">Asticcacaulis aquaticus</name>
    <dbReference type="NCBI Taxonomy" id="2984212"/>
    <lineage>
        <taxon>Bacteria</taxon>
        <taxon>Pseudomonadati</taxon>
        <taxon>Pseudomonadota</taxon>
        <taxon>Alphaproteobacteria</taxon>
        <taxon>Caulobacterales</taxon>
        <taxon>Caulobacteraceae</taxon>
        <taxon>Asticcacaulis</taxon>
    </lineage>
</organism>
<evidence type="ECO:0000313" key="3">
    <source>
        <dbReference type="Proteomes" id="UP001214854"/>
    </source>
</evidence>